<sequence>MNVKFMNSHRILMVFRKDIAPIGNPLDIRITHGSSLIIMPVRCRKTVAKIDLESRFDEYFDLFKVGITPLKGEE</sequence>
<protein>
    <submittedName>
        <fullName evidence="1">Uncharacterized protein</fullName>
    </submittedName>
</protein>
<dbReference type="EMBL" id="MCZK01000006">
    <property type="protein sequence ID" value="PMM77801.1"/>
    <property type="molecule type" value="Genomic_DNA"/>
</dbReference>
<name>A0A2N7KML2_9VIBR</name>
<organism evidence="1 2">
    <name type="scientific">Vibrio lentus</name>
    <dbReference type="NCBI Taxonomy" id="136468"/>
    <lineage>
        <taxon>Bacteria</taxon>
        <taxon>Pseudomonadati</taxon>
        <taxon>Pseudomonadota</taxon>
        <taxon>Gammaproteobacteria</taxon>
        <taxon>Vibrionales</taxon>
        <taxon>Vibrionaceae</taxon>
        <taxon>Vibrio</taxon>
    </lineage>
</organism>
<gene>
    <name evidence="1" type="ORF">BCT49_20765</name>
</gene>
<dbReference type="Proteomes" id="UP000235406">
    <property type="component" value="Unassembled WGS sequence"/>
</dbReference>
<evidence type="ECO:0000313" key="1">
    <source>
        <dbReference type="EMBL" id="PMM77801.1"/>
    </source>
</evidence>
<proteinExistence type="predicted"/>
<accession>A0A2N7KML2</accession>
<dbReference type="AlphaFoldDB" id="A0A2N7KML2"/>
<reference evidence="2" key="1">
    <citation type="submission" date="2016-07" db="EMBL/GenBank/DDBJ databases">
        <title>Nontailed viruses are major unrecognized killers of bacteria in the ocean.</title>
        <authorList>
            <person name="Kauffman K."/>
            <person name="Hussain F."/>
            <person name="Yang J."/>
            <person name="Arevalo P."/>
            <person name="Brown J."/>
            <person name="Cutler M."/>
            <person name="Kelly L."/>
            <person name="Polz M.F."/>
        </authorList>
    </citation>
    <scope>NUCLEOTIDE SEQUENCE [LARGE SCALE GENOMIC DNA]</scope>
    <source>
        <strain evidence="2">10N.261.46.F8</strain>
    </source>
</reference>
<evidence type="ECO:0000313" key="2">
    <source>
        <dbReference type="Proteomes" id="UP000235406"/>
    </source>
</evidence>
<comment type="caution">
    <text evidence="1">The sequence shown here is derived from an EMBL/GenBank/DDBJ whole genome shotgun (WGS) entry which is preliminary data.</text>
</comment>